<protein>
    <submittedName>
        <fullName evidence="2">Uncharacterized protein</fullName>
    </submittedName>
</protein>
<accession>A0A6J4L9X5</accession>
<reference evidence="2" key="1">
    <citation type="submission" date="2020-02" db="EMBL/GenBank/DDBJ databases">
        <authorList>
            <person name="Meier V. D."/>
        </authorList>
    </citation>
    <scope>NUCLEOTIDE SEQUENCE</scope>
    <source>
        <strain evidence="2">AVDCRST_MAG40</strain>
    </source>
</reference>
<gene>
    <name evidence="2" type="ORF">AVDCRST_MAG40-1705</name>
</gene>
<feature type="region of interest" description="Disordered" evidence="1">
    <location>
        <begin position="1"/>
        <end position="39"/>
    </location>
</feature>
<dbReference type="EMBL" id="CADCTX010000531">
    <property type="protein sequence ID" value="CAA9326135.1"/>
    <property type="molecule type" value="Genomic_DNA"/>
</dbReference>
<evidence type="ECO:0000256" key="1">
    <source>
        <dbReference type="SAM" id="MobiDB-lite"/>
    </source>
</evidence>
<organism evidence="2">
    <name type="scientific">uncultured Gemmatimonadaceae bacterium</name>
    <dbReference type="NCBI Taxonomy" id="246130"/>
    <lineage>
        <taxon>Bacteria</taxon>
        <taxon>Pseudomonadati</taxon>
        <taxon>Gemmatimonadota</taxon>
        <taxon>Gemmatimonadia</taxon>
        <taxon>Gemmatimonadales</taxon>
        <taxon>Gemmatimonadaceae</taxon>
        <taxon>environmental samples</taxon>
    </lineage>
</organism>
<dbReference type="AlphaFoldDB" id="A0A6J4L9X5"/>
<proteinExistence type="predicted"/>
<name>A0A6J4L9X5_9BACT</name>
<evidence type="ECO:0000313" key="2">
    <source>
        <dbReference type="EMBL" id="CAA9326135.1"/>
    </source>
</evidence>
<sequence>MSRPSAAERGVVPDRSASIRAIRGEKPSSRTVNIPHDAP</sequence>